<feature type="domain" description="Protein kinase" evidence="6">
    <location>
        <begin position="116"/>
        <end position="415"/>
    </location>
</feature>
<dbReference type="GO" id="GO:1990604">
    <property type="term" value="C:IRE1-TRAF2-ASK1 complex"/>
    <property type="evidence" value="ECO:0007669"/>
    <property type="project" value="TreeGrafter"/>
</dbReference>
<dbReference type="HOGENOM" id="CLU_004875_3_2_1"/>
<dbReference type="STRING" id="81972.D7LAS8"/>
<keyword evidence="3" id="KW-0067">ATP-binding</keyword>
<evidence type="ECO:0000259" key="6">
    <source>
        <dbReference type="PROSITE" id="PS50011"/>
    </source>
</evidence>
<dbReference type="GO" id="GO:0036498">
    <property type="term" value="P:IRE1-mediated unfolded protein response"/>
    <property type="evidence" value="ECO:0007669"/>
    <property type="project" value="TreeGrafter"/>
</dbReference>
<evidence type="ECO:0000256" key="3">
    <source>
        <dbReference type="ARBA" id="ARBA00022840"/>
    </source>
</evidence>
<dbReference type="GO" id="GO:0051082">
    <property type="term" value="F:unfolded protein binding"/>
    <property type="evidence" value="ECO:0007669"/>
    <property type="project" value="TreeGrafter"/>
</dbReference>
<gene>
    <name evidence="8" type="ORF">ARALYDRAFT_317967</name>
</gene>
<dbReference type="PANTHER" id="PTHR13954">
    <property type="entry name" value="IRE1-RELATED"/>
    <property type="match status" value="1"/>
</dbReference>
<feature type="region of interest" description="Disordered" evidence="4">
    <location>
        <begin position="29"/>
        <end position="88"/>
    </location>
</feature>
<keyword evidence="2" id="KW-0547">Nucleotide-binding</keyword>
<name>D7LAS8_ARALL</name>
<dbReference type="Gramene" id="fgenesh1_pm.C_scaffold_3000983">
    <property type="protein sequence ID" value="fgenesh1_pm.C_scaffold_3000983"/>
    <property type="gene ID" value="fgenesh1_pm.C_scaffold_3000983"/>
</dbReference>
<dbReference type="PROSITE" id="PS50011">
    <property type="entry name" value="PROTEIN_KINASE_DOM"/>
    <property type="match status" value="1"/>
</dbReference>
<organism evidence="9">
    <name type="scientific">Arabidopsis lyrata subsp. lyrata</name>
    <name type="common">Lyre-leaved rock-cress</name>
    <dbReference type="NCBI Taxonomy" id="81972"/>
    <lineage>
        <taxon>Eukaryota</taxon>
        <taxon>Viridiplantae</taxon>
        <taxon>Streptophyta</taxon>
        <taxon>Embryophyta</taxon>
        <taxon>Tracheophyta</taxon>
        <taxon>Spermatophyta</taxon>
        <taxon>Magnoliopsida</taxon>
        <taxon>eudicotyledons</taxon>
        <taxon>Gunneridae</taxon>
        <taxon>Pentapetalae</taxon>
        <taxon>rosids</taxon>
        <taxon>malvids</taxon>
        <taxon>Brassicales</taxon>
        <taxon>Brassicaceae</taxon>
        <taxon>Camelineae</taxon>
        <taxon>Arabidopsis</taxon>
    </lineage>
</organism>
<dbReference type="InterPro" id="IPR010513">
    <property type="entry name" value="KEN_dom"/>
</dbReference>
<dbReference type="eggNOG" id="KOG1027">
    <property type="taxonomic scope" value="Eukaryota"/>
</dbReference>
<dbReference type="EMBL" id="GL348715">
    <property type="protein sequence ID" value="EFH61130.1"/>
    <property type="molecule type" value="Genomic_DNA"/>
</dbReference>
<evidence type="ECO:0000313" key="9">
    <source>
        <dbReference type="Proteomes" id="UP000008694"/>
    </source>
</evidence>
<evidence type="ECO:0000256" key="2">
    <source>
        <dbReference type="ARBA" id="ARBA00022741"/>
    </source>
</evidence>
<dbReference type="AlphaFoldDB" id="D7LAS8"/>
<sequence>MWLLAIFLVGAVVVVCVFMRFSSKGKSEEDGIVNEKKIDTKSAPRASGSGEDGTENEQVDNNSDPSTGGLGEDDLENEKTNSESEVVVGSSAQISKTYVLPDRVVVQELSTENDELTDGKMVNDRLFVSAKKMEYGRNESNAYEVFWGVFGKKRSVAVKCLDLSQDALILNEIGNHCLSDDHSNIIRFHGVEQDQNFAYICLEPWKCSLDDLIKLCVRRISLNTQGKSTKAVAPLDPLEKVMEKINFWKDVGKPLPIMLKLMRDIVSGLAHLHELGIVHRDLNPHNVLVIVKEMTLIAKISDMSLSKHLGGEQSAYKHLDTCYGNSGWQTPEQLRKENEDFPVDMYRFGCILYYAMTGYHPFGGIRDRKTNILGNNAVNLSLVKNLEALNLIEQLLNPKPNLRPSATKVLLHPMFWDSEKRLFFLREASDRIEHDKNIWQKLESSVAPKVIKQSHWDSKLNTTFIKHIKNLPQRKQSHRQYDYTSLRNLLRLIRNTLSHQREILDDPNIQNIVGKVPERLDSFFTDPFPDLMMEIYAFISKHCKGEEEFQKYFN</sequence>
<dbReference type="Gene3D" id="3.30.200.20">
    <property type="entry name" value="Phosphorylase Kinase, domain 1"/>
    <property type="match status" value="1"/>
</dbReference>
<dbReference type="OrthoDB" id="1071649at2759"/>
<protein>
    <recommendedName>
        <fullName evidence="10">Kinase family protein</fullName>
    </recommendedName>
</protein>
<dbReference type="Pfam" id="PF06479">
    <property type="entry name" value="Ribonuc_2-5A"/>
    <property type="match status" value="1"/>
</dbReference>
<feature type="chain" id="PRO_5003102130" description="Kinase family protein" evidence="5">
    <location>
        <begin position="17"/>
        <end position="554"/>
    </location>
</feature>
<dbReference type="InterPro" id="IPR011009">
    <property type="entry name" value="Kinase-like_dom_sf"/>
</dbReference>
<evidence type="ECO:0008006" key="10">
    <source>
        <dbReference type="Google" id="ProtNLM"/>
    </source>
</evidence>
<evidence type="ECO:0000259" key="7">
    <source>
        <dbReference type="PROSITE" id="PS51392"/>
    </source>
</evidence>
<dbReference type="Pfam" id="PF00069">
    <property type="entry name" value="Pkinase"/>
    <property type="match status" value="1"/>
</dbReference>
<evidence type="ECO:0000256" key="5">
    <source>
        <dbReference type="SAM" id="SignalP"/>
    </source>
</evidence>
<dbReference type="GO" id="GO:0004674">
    <property type="term" value="F:protein serine/threonine kinase activity"/>
    <property type="evidence" value="ECO:0007669"/>
    <property type="project" value="InterPro"/>
</dbReference>
<dbReference type="InterPro" id="IPR000719">
    <property type="entry name" value="Prot_kinase_dom"/>
</dbReference>
<feature type="signal peptide" evidence="5">
    <location>
        <begin position="1"/>
        <end position="16"/>
    </location>
</feature>
<accession>D7LAS8</accession>
<dbReference type="SMART" id="SM00580">
    <property type="entry name" value="PUG"/>
    <property type="match status" value="1"/>
</dbReference>
<dbReference type="SUPFAM" id="SSF56112">
    <property type="entry name" value="Protein kinase-like (PK-like)"/>
    <property type="match status" value="1"/>
</dbReference>
<reference evidence="9" key="1">
    <citation type="journal article" date="2011" name="Nat. Genet.">
        <title>The Arabidopsis lyrata genome sequence and the basis of rapid genome size change.</title>
        <authorList>
            <person name="Hu T.T."/>
            <person name="Pattyn P."/>
            <person name="Bakker E.G."/>
            <person name="Cao J."/>
            <person name="Cheng J.-F."/>
            <person name="Clark R.M."/>
            <person name="Fahlgren N."/>
            <person name="Fawcett J.A."/>
            <person name="Grimwood J."/>
            <person name="Gundlach H."/>
            <person name="Haberer G."/>
            <person name="Hollister J.D."/>
            <person name="Ossowski S."/>
            <person name="Ottilar R.P."/>
            <person name="Salamov A.A."/>
            <person name="Schneeberger K."/>
            <person name="Spannagl M."/>
            <person name="Wang X."/>
            <person name="Yang L."/>
            <person name="Nasrallah M.E."/>
            <person name="Bergelson J."/>
            <person name="Carrington J.C."/>
            <person name="Gaut B.S."/>
            <person name="Schmutz J."/>
            <person name="Mayer K.F.X."/>
            <person name="Van de Peer Y."/>
            <person name="Grigoriev I.V."/>
            <person name="Nordborg M."/>
            <person name="Weigel D."/>
            <person name="Guo Y.-L."/>
        </authorList>
    </citation>
    <scope>NUCLEOTIDE SEQUENCE [LARGE SCALE GENOMIC DNA]</scope>
    <source>
        <strain evidence="9">cv. MN47</strain>
    </source>
</reference>
<keyword evidence="1 5" id="KW-0732">Signal</keyword>
<dbReference type="GO" id="GO:0005524">
    <property type="term" value="F:ATP binding"/>
    <property type="evidence" value="ECO:0007669"/>
    <property type="project" value="UniProtKB-KW"/>
</dbReference>
<dbReference type="Proteomes" id="UP000008694">
    <property type="component" value="Unassembled WGS sequence"/>
</dbReference>
<dbReference type="GO" id="GO:0006397">
    <property type="term" value="P:mRNA processing"/>
    <property type="evidence" value="ECO:0007669"/>
    <property type="project" value="InterPro"/>
</dbReference>
<evidence type="ECO:0000313" key="8">
    <source>
        <dbReference type="EMBL" id="EFH61130.1"/>
    </source>
</evidence>
<dbReference type="Gene3D" id="1.20.1440.180">
    <property type="entry name" value="KEN domain"/>
    <property type="match status" value="1"/>
</dbReference>
<feature type="compositionally biased region" description="Basic and acidic residues" evidence="4">
    <location>
        <begin position="29"/>
        <end position="42"/>
    </location>
</feature>
<dbReference type="PANTHER" id="PTHR13954:SF6">
    <property type="entry name" value="NON-SPECIFIC SERINE_THREONINE PROTEIN KINASE"/>
    <property type="match status" value="1"/>
</dbReference>
<evidence type="ECO:0000256" key="1">
    <source>
        <dbReference type="ARBA" id="ARBA00022729"/>
    </source>
</evidence>
<dbReference type="KEGG" id="aly:9320937"/>
<proteinExistence type="predicted"/>
<dbReference type="GO" id="GO:0004521">
    <property type="term" value="F:RNA endonuclease activity"/>
    <property type="evidence" value="ECO:0007669"/>
    <property type="project" value="InterPro"/>
</dbReference>
<dbReference type="PROSITE" id="PS51392">
    <property type="entry name" value="KEN"/>
    <property type="match status" value="1"/>
</dbReference>
<feature type="domain" description="KEN" evidence="7">
    <location>
        <begin position="418"/>
        <end position="554"/>
    </location>
</feature>
<evidence type="ECO:0000256" key="4">
    <source>
        <dbReference type="SAM" id="MobiDB-lite"/>
    </source>
</evidence>
<dbReference type="InterPro" id="IPR045133">
    <property type="entry name" value="IRE1/2-like"/>
</dbReference>
<dbReference type="Gene3D" id="1.10.510.10">
    <property type="entry name" value="Transferase(Phosphotransferase) domain 1"/>
    <property type="match status" value="1"/>
</dbReference>
<dbReference type="InterPro" id="IPR038357">
    <property type="entry name" value="KEN_sf"/>
</dbReference>
<keyword evidence="9" id="KW-1185">Reference proteome</keyword>